<evidence type="ECO:0000313" key="1">
    <source>
        <dbReference type="EMBL" id="UPW35944.1"/>
    </source>
</evidence>
<accession>A0AAE9KT22</accession>
<gene>
    <name evidence="1" type="ORF">EM_159</name>
</gene>
<keyword evidence="2" id="KW-1185">Reference proteome</keyword>
<protein>
    <submittedName>
        <fullName evidence="1">Uncharacterized protein</fullName>
    </submittedName>
</protein>
<sequence>MNKIPGTNRFVETYYSYSGASSRMEILINQGWKATIYRRRHLPSELRQGFLAWVVEYTR</sequence>
<dbReference type="Proteomes" id="UP000831536">
    <property type="component" value="Segment"/>
</dbReference>
<reference evidence="1" key="1">
    <citation type="journal article" date="2022" name="J. Appl. Microbiol.">
        <title>Bacteriophage-Antibiotic Combinations Against Multidrug-Resistant Pseudomonas aeruginosa.</title>
        <authorList>
            <person name="Holger D."/>
            <person name="Lev K.L."/>
            <person name="Kebriaei R."/>
            <person name="Morrisette T."/>
            <person name="Shah R."/>
            <person name="Alexander J."/>
            <person name="Lehman S.M."/>
            <person name="Rybak M.J."/>
        </authorList>
    </citation>
    <scope>NUCLEOTIDE SEQUENCE</scope>
</reference>
<evidence type="ECO:0000313" key="2">
    <source>
        <dbReference type="Proteomes" id="UP000831536"/>
    </source>
</evidence>
<organism evidence="1 2">
    <name type="scientific">Pseudomonas phage EM</name>
    <dbReference type="NCBI Taxonomy" id="2936914"/>
    <lineage>
        <taxon>Viruses</taxon>
        <taxon>Duplodnaviria</taxon>
        <taxon>Heunggongvirae</taxon>
        <taxon>Uroviricota</taxon>
        <taxon>Caudoviricetes</taxon>
        <taxon>Vandenendeviridae</taxon>
        <taxon>Skurskavirinae</taxon>
        <taxon>Baldwinvirus</taxon>
        <taxon>Baldwinvirus EM</taxon>
    </lineage>
</organism>
<proteinExistence type="predicted"/>
<name>A0AAE9KT22_9CAUD</name>
<dbReference type="EMBL" id="ON169972">
    <property type="protein sequence ID" value="UPW35944.1"/>
    <property type="molecule type" value="Genomic_DNA"/>
</dbReference>